<keyword evidence="10" id="KW-0012">Acyltransferase</keyword>
<dbReference type="PANTHER" id="PTHR30582:SF2">
    <property type="entry name" value="L,D-TRANSPEPTIDASE YCIB-RELATED"/>
    <property type="match status" value="1"/>
</dbReference>
<dbReference type="Gene3D" id="2.60.40.3780">
    <property type="match status" value="1"/>
</dbReference>
<evidence type="ECO:0000256" key="5">
    <source>
        <dbReference type="ARBA" id="ARBA00022960"/>
    </source>
</evidence>
<dbReference type="CDD" id="cd16913">
    <property type="entry name" value="YkuD_like"/>
    <property type="match status" value="1"/>
</dbReference>
<dbReference type="PROSITE" id="PS52029">
    <property type="entry name" value="LD_TPASE"/>
    <property type="match status" value="1"/>
</dbReference>
<dbReference type="AlphaFoldDB" id="A0A2N6TMS3"/>
<proteinExistence type="predicted"/>
<accession>A0A2N6TMS3</accession>
<feature type="chain" id="PRO_5044069670" evidence="15">
    <location>
        <begin position="22"/>
        <end position="409"/>
    </location>
</feature>
<dbReference type="GO" id="GO:0071972">
    <property type="term" value="F:peptidoglycan L,D-transpeptidase activity"/>
    <property type="evidence" value="ECO:0007669"/>
    <property type="project" value="TreeGrafter"/>
</dbReference>
<dbReference type="UniPathway" id="UPA00219"/>
<comment type="pathway">
    <text evidence="1 13">Cell wall biogenesis; peptidoglycan biosynthesis.</text>
</comment>
<evidence type="ECO:0000256" key="3">
    <source>
        <dbReference type="ARBA" id="ARBA00022679"/>
    </source>
</evidence>
<feature type="signal peptide" evidence="15">
    <location>
        <begin position="1"/>
        <end position="21"/>
    </location>
</feature>
<sequence>MHSLFPSARPAVLLSSLIATASLLTACTIGGVENSSPADSHSEADAQVSAAADASASAAAKAKQLQFSVKDGASDVDPSEPVEVTSPAGLKSVTMTNEAGKVVEDELSSDSTTWKSAEVLGYNRTYTIDATDKDGTHKTITFTTPQAAAVSEVALSPLPDSEVGVGQVIGVRFGNYVTDRKAAEKAITVKTEPAVEGAFYWVNNQEVRWRPQNYWEPGTKVTVDVDLYGRNLGGGVYGGEDASTNFTIGDRVITLVDNNTKMMSVFKNGEVLRRIPVSMGRDGQWDTPNGAYIIGDQYPSLTMDSTTFGLALDAGGYKTDVQWATQMSYSGIYVHAAPWAVGAMGSYNQSHGCINVTTEAAQWFQNTVKRGDIVRVSNTGGGVLSPLDGLGDWNMDWETWSAGNATANQ</sequence>
<dbReference type="InterPro" id="IPR050979">
    <property type="entry name" value="LD-transpeptidase"/>
</dbReference>
<keyword evidence="9" id="KW-0449">Lipoprotein</keyword>
<dbReference type="Pfam" id="PF17964">
    <property type="entry name" value="Big_10"/>
    <property type="match status" value="1"/>
</dbReference>
<dbReference type="InterPro" id="IPR041280">
    <property type="entry name" value="Big_10"/>
</dbReference>
<evidence type="ECO:0000256" key="14">
    <source>
        <dbReference type="SAM" id="MobiDB-lite"/>
    </source>
</evidence>
<comment type="caution">
    <text evidence="17">The sequence shown here is derived from an EMBL/GenBank/DDBJ whole genome shotgun (WGS) entry which is preliminary data.</text>
</comment>
<feature type="active site" description="Proton donor/acceptor" evidence="13">
    <location>
        <position position="335"/>
    </location>
</feature>
<evidence type="ECO:0000256" key="10">
    <source>
        <dbReference type="ARBA" id="ARBA00023315"/>
    </source>
</evidence>
<comment type="pathway">
    <text evidence="12">Glycan biosynthesis.</text>
</comment>
<protein>
    <submittedName>
        <fullName evidence="17">L,D-transpeptidase family protein</fullName>
    </submittedName>
</protein>
<evidence type="ECO:0000256" key="9">
    <source>
        <dbReference type="ARBA" id="ARBA00023288"/>
    </source>
</evidence>
<organism evidence="17 18">
    <name type="scientific">Corynebacterium aurimucosum</name>
    <dbReference type="NCBI Taxonomy" id="169292"/>
    <lineage>
        <taxon>Bacteria</taxon>
        <taxon>Bacillati</taxon>
        <taxon>Actinomycetota</taxon>
        <taxon>Actinomycetes</taxon>
        <taxon>Mycobacteriales</taxon>
        <taxon>Corynebacteriaceae</taxon>
        <taxon>Corynebacterium</taxon>
    </lineage>
</organism>
<evidence type="ECO:0000256" key="1">
    <source>
        <dbReference type="ARBA" id="ARBA00004752"/>
    </source>
</evidence>
<keyword evidence="4 15" id="KW-0732">Signal</keyword>
<dbReference type="GO" id="GO:0071555">
    <property type="term" value="P:cell wall organization"/>
    <property type="evidence" value="ECO:0007669"/>
    <property type="project" value="UniProtKB-UniRule"/>
</dbReference>
<dbReference type="Pfam" id="PF03734">
    <property type="entry name" value="YkuD"/>
    <property type="match status" value="1"/>
</dbReference>
<keyword evidence="5 13" id="KW-0133">Cell shape</keyword>
<feature type="domain" description="L,D-TPase catalytic" evidence="16">
    <location>
        <begin position="252"/>
        <end position="377"/>
    </location>
</feature>
<evidence type="ECO:0000259" key="16">
    <source>
        <dbReference type="PROSITE" id="PS52029"/>
    </source>
</evidence>
<reference evidence="17 18" key="1">
    <citation type="submission" date="2019-07" db="EMBL/GenBank/DDBJ databases">
        <title>Draft genome of C. aurimucosum strain 15-4290.</title>
        <authorList>
            <person name="Pacheco L.G.C."/>
            <person name="Aguiar E.R.G.R."/>
            <person name="Navas J."/>
            <person name="Santos C.S."/>
            <person name="Rocha D.J.P.G."/>
        </authorList>
    </citation>
    <scope>NUCLEOTIDE SEQUENCE [LARGE SCALE GENOMIC DNA]</scope>
    <source>
        <strain evidence="17 18">15-4290</strain>
    </source>
</reference>
<feature type="region of interest" description="Disordered" evidence="14">
    <location>
        <begin position="71"/>
        <end position="97"/>
    </location>
</feature>
<dbReference type="GO" id="GO:0008360">
    <property type="term" value="P:regulation of cell shape"/>
    <property type="evidence" value="ECO:0007669"/>
    <property type="project" value="UniProtKB-UniRule"/>
</dbReference>
<evidence type="ECO:0000256" key="13">
    <source>
        <dbReference type="PROSITE-ProRule" id="PRU01373"/>
    </source>
</evidence>
<gene>
    <name evidence="17" type="ORF">FQN05_08245</name>
</gene>
<dbReference type="Gene3D" id="2.40.440.10">
    <property type="entry name" value="L,D-transpeptidase catalytic domain-like"/>
    <property type="match status" value="1"/>
</dbReference>
<dbReference type="InterPro" id="IPR005490">
    <property type="entry name" value="LD_TPept_cat_dom"/>
</dbReference>
<evidence type="ECO:0000256" key="11">
    <source>
        <dbReference type="ARBA" id="ARBA00023316"/>
    </source>
</evidence>
<dbReference type="GO" id="GO:0005576">
    <property type="term" value="C:extracellular region"/>
    <property type="evidence" value="ECO:0007669"/>
    <property type="project" value="TreeGrafter"/>
</dbReference>
<dbReference type="SUPFAM" id="SSF141523">
    <property type="entry name" value="L,D-transpeptidase catalytic domain-like"/>
    <property type="match status" value="1"/>
</dbReference>
<keyword evidence="3" id="KW-0808">Transferase</keyword>
<dbReference type="CDD" id="cd13432">
    <property type="entry name" value="LDT_IgD_like_2"/>
    <property type="match status" value="1"/>
</dbReference>
<evidence type="ECO:0000256" key="8">
    <source>
        <dbReference type="ARBA" id="ARBA00023139"/>
    </source>
</evidence>
<dbReference type="Proteomes" id="UP000320648">
    <property type="component" value="Unassembled WGS sequence"/>
</dbReference>
<keyword evidence="8" id="KW-0564">Palmitate</keyword>
<evidence type="ECO:0000256" key="6">
    <source>
        <dbReference type="ARBA" id="ARBA00022984"/>
    </source>
</evidence>
<evidence type="ECO:0000313" key="18">
    <source>
        <dbReference type="Proteomes" id="UP000320648"/>
    </source>
</evidence>
<evidence type="ECO:0000256" key="4">
    <source>
        <dbReference type="ARBA" id="ARBA00022729"/>
    </source>
</evidence>
<keyword evidence="2" id="KW-1003">Cell membrane</keyword>
<evidence type="ECO:0000256" key="7">
    <source>
        <dbReference type="ARBA" id="ARBA00023136"/>
    </source>
</evidence>
<dbReference type="GO" id="GO:0016746">
    <property type="term" value="F:acyltransferase activity"/>
    <property type="evidence" value="ECO:0007669"/>
    <property type="project" value="UniProtKB-KW"/>
</dbReference>
<dbReference type="InterPro" id="IPR038063">
    <property type="entry name" value="Transpep_catalytic_dom"/>
</dbReference>
<dbReference type="GO" id="GO:0018104">
    <property type="term" value="P:peptidoglycan-protein cross-linking"/>
    <property type="evidence" value="ECO:0007669"/>
    <property type="project" value="TreeGrafter"/>
</dbReference>
<keyword evidence="6 13" id="KW-0573">Peptidoglycan synthesis</keyword>
<feature type="active site" description="Nucleophile" evidence="13">
    <location>
        <position position="353"/>
    </location>
</feature>
<evidence type="ECO:0000256" key="15">
    <source>
        <dbReference type="SAM" id="SignalP"/>
    </source>
</evidence>
<keyword evidence="7" id="KW-0472">Membrane</keyword>
<evidence type="ECO:0000256" key="12">
    <source>
        <dbReference type="ARBA" id="ARBA00060592"/>
    </source>
</evidence>
<dbReference type="Gene3D" id="2.60.40.3710">
    <property type="match status" value="1"/>
</dbReference>
<evidence type="ECO:0000256" key="2">
    <source>
        <dbReference type="ARBA" id="ARBA00022475"/>
    </source>
</evidence>
<dbReference type="FunFam" id="2.40.440.10:FF:000005">
    <property type="entry name" value="L,D-transpeptidase 2"/>
    <property type="match status" value="1"/>
</dbReference>
<name>A0A2N6TMS3_9CORY</name>
<evidence type="ECO:0000313" key="17">
    <source>
        <dbReference type="EMBL" id="TVU83005.1"/>
    </source>
</evidence>
<dbReference type="PANTHER" id="PTHR30582">
    <property type="entry name" value="L,D-TRANSPEPTIDASE"/>
    <property type="match status" value="1"/>
</dbReference>
<dbReference type="RefSeq" id="WP_049155797.1">
    <property type="nucleotide sequence ID" value="NZ_JUMN01000070.1"/>
</dbReference>
<dbReference type="EMBL" id="VMTX01000010">
    <property type="protein sequence ID" value="TVU83005.1"/>
    <property type="molecule type" value="Genomic_DNA"/>
</dbReference>
<keyword evidence="11 13" id="KW-0961">Cell wall biogenesis/degradation</keyword>